<dbReference type="Proteomes" id="UP000028564">
    <property type="component" value="Segment"/>
</dbReference>
<protein>
    <recommendedName>
        <fullName evidence="3">Phage protein</fullName>
    </recommendedName>
</protein>
<proteinExistence type="predicted"/>
<evidence type="ECO:0000313" key="2">
    <source>
        <dbReference type="Proteomes" id="UP000028564"/>
    </source>
</evidence>
<dbReference type="OrthoDB" id="32202at10239"/>
<dbReference type="EMBL" id="KJ564037">
    <property type="protein sequence ID" value="AIF54415.1"/>
    <property type="molecule type" value="Genomic_DNA"/>
</dbReference>
<evidence type="ECO:0000313" key="1">
    <source>
        <dbReference type="EMBL" id="AIF54415.1"/>
    </source>
</evidence>
<name>A0A075KK93_9CAUD</name>
<reference evidence="1 2" key="1">
    <citation type="journal article" date="2014" name="Appl. Environ. Microbiol.">
        <title>Molecular Characterization of Three Lactobacillus delbrueckii subsp. bulgaricus Phages.</title>
        <authorList>
            <person name="Casey E."/>
            <person name="Mahony J."/>
            <person name="O'Connell-Motherway M."/>
            <person name="Bottacini F."/>
            <person name="Cornelissen A."/>
            <person name="Neve H."/>
            <person name="Heller K.J."/>
            <person name="Noben J.P."/>
            <person name="Dal Bello F."/>
            <person name="van Sinderen D."/>
        </authorList>
    </citation>
    <scope>NUCLEOTIDE SEQUENCE [LARGE SCALE GENOMIC DNA]</scope>
</reference>
<keyword evidence="2" id="KW-1185">Reference proteome</keyword>
<dbReference type="KEGG" id="vg:22109912"/>
<dbReference type="GeneID" id="22109912"/>
<evidence type="ECO:0008006" key="3">
    <source>
        <dbReference type="Google" id="ProtNLM"/>
    </source>
</evidence>
<accession>A0A075KK93</accession>
<gene>
    <name evidence="1" type="ORF">LDB17_040</name>
</gene>
<dbReference type="RefSeq" id="YP_009098699.1">
    <property type="nucleotide sequence ID" value="NC_025420.1"/>
</dbReference>
<organism evidence="1 2">
    <name type="scientific">Lactobacillus phage Ld17</name>
    <dbReference type="NCBI Taxonomy" id="1500733"/>
    <lineage>
        <taxon>Viruses</taxon>
        <taxon>Duplodnaviria</taxon>
        <taxon>Heunggongvirae</taxon>
        <taxon>Uroviricota</taxon>
        <taxon>Caudoviricetes</taxon>
        <taxon>Cequinquevirus</taxon>
        <taxon>Cequinquevirus Ld17</taxon>
    </lineage>
</organism>
<sequence>MKYNEFIEKFNQLYNYKGSEADRYYAKEDQGNVNIFCRDYVIAKLILYKKYWEFSKYSAFDSESLKLMAELAETEPKFRDDTLWVLLNGRPHTCINGLAIYNFLKADIDTCHLEADKEYTYENFKKQGAYTVEEFAKLKAELKEKGELGLLGAVESLAVKLDEVENIDEDH</sequence>